<reference evidence="1" key="1">
    <citation type="journal article" date="2015" name="Nature">
        <title>Complex archaea that bridge the gap between prokaryotes and eukaryotes.</title>
        <authorList>
            <person name="Spang A."/>
            <person name="Saw J.H."/>
            <person name="Jorgensen S.L."/>
            <person name="Zaremba-Niedzwiedzka K."/>
            <person name="Martijn J."/>
            <person name="Lind A.E."/>
            <person name="van Eijk R."/>
            <person name="Schleper C."/>
            <person name="Guy L."/>
            <person name="Ettema T.J."/>
        </authorList>
    </citation>
    <scope>NUCLEOTIDE SEQUENCE</scope>
</reference>
<dbReference type="EMBL" id="LAZR01046694">
    <property type="protein sequence ID" value="KKK95939.1"/>
    <property type="molecule type" value="Genomic_DNA"/>
</dbReference>
<proteinExistence type="predicted"/>
<protein>
    <submittedName>
        <fullName evidence="1">Uncharacterized protein</fullName>
    </submittedName>
</protein>
<accession>A0A0F9C053</accession>
<evidence type="ECO:0000313" key="1">
    <source>
        <dbReference type="EMBL" id="KKK95939.1"/>
    </source>
</evidence>
<name>A0A0F9C053_9ZZZZ</name>
<gene>
    <name evidence="1" type="ORF">LCGC14_2667780</name>
</gene>
<organism evidence="1">
    <name type="scientific">marine sediment metagenome</name>
    <dbReference type="NCBI Taxonomy" id="412755"/>
    <lineage>
        <taxon>unclassified sequences</taxon>
        <taxon>metagenomes</taxon>
        <taxon>ecological metagenomes</taxon>
    </lineage>
</organism>
<comment type="caution">
    <text evidence="1">The sequence shown here is derived from an EMBL/GenBank/DDBJ whole genome shotgun (WGS) entry which is preliminary data.</text>
</comment>
<dbReference type="AlphaFoldDB" id="A0A0F9C053"/>
<sequence>MQQAVKCLNCGIKWVRVTVFGPDIVLNEDLMYNCPNCNSNYFEPIDT</sequence>